<comment type="caution">
    <text evidence="1">The sequence shown here is derived from an EMBL/GenBank/DDBJ whole genome shotgun (WGS) entry which is preliminary data.</text>
</comment>
<reference evidence="1 2" key="1">
    <citation type="submission" date="2024-02" db="EMBL/GenBank/DDBJ databases">
        <authorList>
            <person name="Chen Y."/>
            <person name="Shah S."/>
            <person name="Dougan E. K."/>
            <person name="Thang M."/>
            <person name="Chan C."/>
        </authorList>
    </citation>
    <scope>NUCLEOTIDE SEQUENCE [LARGE SCALE GENOMIC DNA]</scope>
</reference>
<organism evidence="1 2">
    <name type="scientific">Durusdinium trenchii</name>
    <dbReference type="NCBI Taxonomy" id="1381693"/>
    <lineage>
        <taxon>Eukaryota</taxon>
        <taxon>Sar</taxon>
        <taxon>Alveolata</taxon>
        <taxon>Dinophyceae</taxon>
        <taxon>Suessiales</taxon>
        <taxon>Symbiodiniaceae</taxon>
        <taxon>Durusdinium</taxon>
    </lineage>
</organism>
<protein>
    <submittedName>
        <fullName evidence="1">Uncharacterized protein</fullName>
    </submittedName>
</protein>
<feature type="non-terminal residue" evidence="1">
    <location>
        <position position="86"/>
    </location>
</feature>
<accession>A0ABP0M3J5</accession>
<name>A0ABP0M3J5_9DINO</name>
<dbReference type="Proteomes" id="UP001642464">
    <property type="component" value="Unassembled WGS sequence"/>
</dbReference>
<sequence length="86" mass="9656">WSKCWEQLQSGKFSSAPAQTVTVTVQLRSADCLLTSWNSLPNLPALCPVTCLSYLGNMCCSCPPIFLVTPARVRRMRWHVRLTICL</sequence>
<proteinExistence type="predicted"/>
<gene>
    <name evidence="1" type="ORF">SCF082_LOCUS25978</name>
</gene>
<keyword evidence="2" id="KW-1185">Reference proteome</keyword>
<evidence type="ECO:0000313" key="2">
    <source>
        <dbReference type="Proteomes" id="UP001642464"/>
    </source>
</evidence>
<feature type="non-terminal residue" evidence="1">
    <location>
        <position position="1"/>
    </location>
</feature>
<dbReference type="EMBL" id="CAXAMM010019593">
    <property type="protein sequence ID" value="CAK9046049.1"/>
    <property type="molecule type" value="Genomic_DNA"/>
</dbReference>
<evidence type="ECO:0000313" key="1">
    <source>
        <dbReference type="EMBL" id="CAK9046049.1"/>
    </source>
</evidence>